<sequence>MKTISVRGAQEHNLKNIDVDIPKNSLVVFTGVSGSGKSSLVFDTVYVEAFRRFADSSQASYYVMGSSQFAKMSRPRFRSILGLPPALGLSQRQGVAGKISTVGTISGISDLFRVYFAAFGEFFCRKCDIPLKALSFNEVSKKIIEEFNSKKIMFIAPIAEKRKGLFKHEIEKFRELGFSKLRINGEIFDLQDESIKINIDAKKLNTIDIIIDFLLISNDKKQRIDRAIFQALDYGKGILKVEYANKIFIFNTKSSCPQCGESSPKIDPRYFSHSSIGQCEKCEGEGSEQSGLPADLFPCKLCNGTRLNPLRPIVRVCGKTYEEIHSLTMNYLYEFIDSDLKNYSFNDKSKEKVFSEVFRSINSIKKVGLNHLILNRSGASLSPGDLQRLRLSSMISNKLSGVMYAVDEPCQGLTTNEVKKIIQIFKEIIKDGASIIAVEHHPSFLFECEILFLMGPGAGVHGGQIVAKTTDPEHLKDLLAKQQLQKVVPKIELPPSMPVRIPKQVKKNLKVKKSDISLEMSPKKQESALIIFSDICLRNLKTKNISIKQGVITVLRGESGSGKSTFLDICLLPALYSMGGRNLETDSLNLPKFEKFCKVNKVGDIFINIIGYVKPGSMTRSSRRSVASALDVIVPLRELFAKLPASQVMGLTESHFSWNSKLGRCDKCEGRGYIELPQRYAQPVRVECEICLGAKLNSRSLLPRFKGVNLADIMNLTLDQALEIFENHKHIASKVARACQFGLGYVQLGQGMESLSGGELQRLNLTIELKRATLDGAWFILTHPSTGLHGPDIDILGELMRVMTERGATFILVENRDEFTKFADNIIEFKI</sequence>
<dbReference type="Gene3D" id="3.40.50.300">
    <property type="entry name" value="P-loop containing nucleotide triphosphate hydrolases"/>
    <property type="match status" value="3"/>
</dbReference>
<dbReference type="GO" id="GO:0003677">
    <property type="term" value="F:DNA binding"/>
    <property type="evidence" value="ECO:0007669"/>
    <property type="project" value="UniProtKB-KW"/>
</dbReference>
<evidence type="ECO:0000256" key="1">
    <source>
        <dbReference type="ARBA" id="ARBA00004496"/>
    </source>
</evidence>
<dbReference type="GO" id="GO:0004518">
    <property type="term" value="F:nuclease activity"/>
    <property type="evidence" value="ECO:0007669"/>
    <property type="project" value="UniProtKB-KW"/>
</dbReference>
<dbReference type="SUPFAM" id="SSF52540">
    <property type="entry name" value="P-loop containing nucleoside triphosphate hydrolases"/>
    <property type="match status" value="2"/>
</dbReference>
<reference evidence="15 16" key="1">
    <citation type="submission" date="2019-10" db="EMBL/GenBank/DDBJ databases">
        <title>New genus of Silvanigrellaceae.</title>
        <authorList>
            <person name="Pitt A."/>
            <person name="Hahn M.W."/>
        </authorList>
    </citation>
    <scope>NUCLEOTIDE SEQUENCE [LARGE SCALE GENOMIC DNA]</scope>
    <source>
        <strain evidence="15 16">33A1-SZDP</strain>
    </source>
</reference>
<dbReference type="RefSeq" id="WP_152212790.1">
    <property type="nucleotide sequence ID" value="NZ_WFLN01000006.1"/>
</dbReference>
<keyword evidence="16" id="KW-1185">Reference proteome</keyword>
<dbReference type="EMBL" id="WFLN01000006">
    <property type="protein sequence ID" value="KAB8030863.1"/>
    <property type="molecule type" value="Genomic_DNA"/>
</dbReference>
<dbReference type="InterPro" id="IPR017871">
    <property type="entry name" value="ABC_transporter-like_CS"/>
</dbReference>
<evidence type="ECO:0000256" key="4">
    <source>
        <dbReference type="ARBA" id="ARBA00022741"/>
    </source>
</evidence>
<dbReference type="Gene3D" id="1.20.1580.10">
    <property type="entry name" value="ABC transporter ATPase like domain"/>
    <property type="match status" value="3"/>
</dbReference>
<evidence type="ECO:0000256" key="11">
    <source>
        <dbReference type="ARBA" id="ARBA00038000"/>
    </source>
</evidence>
<dbReference type="Pfam" id="PF17760">
    <property type="entry name" value="UvrA_inter"/>
    <property type="match status" value="1"/>
</dbReference>
<evidence type="ECO:0000256" key="9">
    <source>
        <dbReference type="ARBA" id="ARBA00023125"/>
    </source>
</evidence>
<comment type="similarity">
    <text evidence="11">Belongs to the ABC transporter superfamily. UvrA family.</text>
</comment>
<dbReference type="AlphaFoldDB" id="A0A833N6S6"/>
<comment type="subcellular location">
    <subcellularLocation>
        <location evidence="1">Cytoplasm</location>
    </subcellularLocation>
</comment>
<name>A0A833N6S6_9BACT</name>
<keyword evidence="5" id="KW-0227">DNA damage</keyword>
<evidence type="ECO:0000256" key="5">
    <source>
        <dbReference type="ARBA" id="ARBA00022763"/>
    </source>
</evidence>
<keyword evidence="2" id="KW-0963">Cytoplasm</keyword>
<keyword evidence="8" id="KW-0267">Excision nuclease</keyword>
<dbReference type="PROSITE" id="PS00211">
    <property type="entry name" value="ABC_TRANSPORTER_1"/>
    <property type="match status" value="1"/>
</dbReference>
<keyword evidence="10" id="KW-0234">DNA repair</keyword>
<dbReference type="GO" id="GO:0005737">
    <property type="term" value="C:cytoplasm"/>
    <property type="evidence" value="ECO:0007669"/>
    <property type="project" value="UniProtKB-SubCell"/>
</dbReference>
<dbReference type="InterPro" id="IPR027417">
    <property type="entry name" value="P-loop_NTPase"/>
</dbReference>
<dbReference type="Proteomes" id="UP000442694">
    <property type="component" value="Unassembled WGS sequence"/>
</dbReference>
<feature type="domain" description="UvrA interaction" evidence="14">
    <location>
        <begin position="136"/>
        <end position="244"/>
    </location>
</feature>
<evidence type="ECO:0000256" key="2">
    <source>
        <dbReference type="ARBA" id="ARBA00022490"/>
    </source>
</evidence>
<keyword evidence="4" id="KW-0547">Nucleotide-binding</keyword>
<evidence type="ECO:0000256" key="6">
    <source>
        <dbReference type="ARBA" id="ARBA00022769"/>
    </source>
</evidence>
<accession>A0A833N6S6</accession>
<dbReference type="GO" id="GO:0016887">
    <property type="term" value="F:ATP hydrolysis activity"/>
    <property type="evidence" value="ECO:0007669"/>
    <property type="project" value="InterPro"/>
</dbReference>
<evidence type="ECO:0000256" key="12">
    <source>
        <dbReference type="ARBA" id="ARBA00039316"/>
    </source>
</evidence>
<proteinExistence type="inferred from homology"/>
<organism evidence="15 16">
    <name type="scientific">Fluviispira multicolorata</name>
    <dbReference type="NCBI Taxonomy" id="2654512"/>
    <lineage>
        <taxon>Bacteria</taxon>
        <taxon>Pseudomonadati</taxon>
        <taxon>Bdellovibrionota</taxon>
        <taxon>Oligoflexia</taxon>
        <taxon>Silvanigrellales</taxon>
        <taxon>Silvanigrellaceae</taxon>
        <taxon>Fluviispira</taxon>
    </lineage>
</organism>
<evidence type="ECO:0000256" key="7">
    <source>
        <dbReference type="ARBA" id="ARBA00022840"/>
    </source>
</evidence>
<comment type="caution">
    <text evidence="15">The sequence shown here is derived from an EMBL/GenBank/DDBJ whole genome shotgun (WGS) entry which is preliminary data.</text>
</comment>
<evidence type="ECO:0000313" key="16">
    <source>
        <dbReference type="Proteomes" id="UP000442694"/>
    </source>
</evidence>
<keyword evidence="7" id="KW-0067">ATP-binding</keyword>
<dbReference type="GO" id="GO:0005524">
    <property type="term" value="F:ATP binding"/>
    <property type="evidence" value="ECO:0007669"/>
    <property type="project" value="UniProtKB-KW"/>
</dbReference>
<dbReference type="GO" id="GO:0006281">
    <property type="term" value="P:DNA repair"/>
    <property type="evidence" value="ECO:0007669"/>
    <property type="project" value="UniProtKB-KW"/>
</dbReference>
<evidence type="ECO:0000313" key="15">
    <source>
        <dbReference type="EMBL" id="KAB8030863.1"/>
    </source>
</evidence>
<dbReference type="InterPro" id="IPR041102">
    <property type="entry name" value="UvrA_inter"/>
</dbReference>
<protein>
    <recommendedName>
        <fullName evidence="12">UvrABC system protein A</fullName>
    </recommendedName>
    <alternativeName>
        <fullName evidence="13">Excinuclease ABC subunit A</fullName>
    </alternativeName>
</protein>
<keyword evidence="6" id="KW-0228">DNA excision</keyword>
<dbReference type="PANTHER" id="PTHR43152:SF3">
    <property type="entry name" value="UVRABC SYSTEM PROTEIN A"/>
    <property type="match status" value="1"/>
</dbReference>
<evidence type="ECO:0000256" key="13">
    <source>
        <dbReference type="ARBA" id="ARBA00042156"/>
    </source>
</evidence>
<gene>
    <name evidence="15" type="ORF">GCL57_07770</name>
</gene>
<dbReference type="Gene3D" id="3.30.190.20">
    <property type="match status" value="1"/>
</dbReference>
<evidence type="ECO:0000256" key="3">
    <source>
        <dbReference type="ARBA" id="ARBA00022737"/>
    </source>
</evidence>
<evidence type="ECO:0000256" key="8">
    <source>
        <dbReference type="ARBA" id="ARBA00022881"/>
    </source>
</evidence>
<evidence type="ECO:0000259" key="14">
    <source>
        <dbReference type="Pfam" id="PF17760"/>
    </source>
</evidence>
<keyword evidence="9" id="KW-0238">DNA-binding</keyword>
<keyword evidence="3" id="KW-0677">Repeat</keyword>
<evidence type="ECO:0000256" key="10">
    <source>
        <dbReference type="ARBA" id="ARBA00023204"/>
    </source>
</evidence>
<dbReference type="PANTHER" id="PTHR43152">
    <property type="entry name" value="UVRABC SYSTEM PROTEIN A"/>
    <property type="match status" value="1"/>
</dbReference>